<dbReference type="EMBL" id="PQXI01000029">
    <property type="protein sequence ID" value="TGO28300.1"/>
    <property type="molecule type" value="Genomic_DNA"/>
</dbReference>
<dbReference type="Proteomes" id="UP000297910">
    <property type="component" value="Unassembled WGS sequence"/>
</dbReference>
<protein>
    <submittedName>
        <fullName evidence="1">Uncharacterized protein</fullName>
    </submittedName>
</protein>
<gene>
    <name evidence="1" type="ORF">BPAE_0029g00280</name>
</gene>
<reference evidence="1 2" key="1">
    <citation type="submission" date="2017-12" db="EMBL/GenBank/DDBJ databases">
        <title>Comparative genomics of Botrytis spp.</title>
        <authorList>
            <person name="Valero-Jimenez C.A."/>
            <person name="Tapia P."/>
            <person name="Veloso J."/>
            <person name="Silva-Moreno E."/>
            <person name="Staats M."/>
            <person name="Valdes J.H."/>
            <person name="Van Kan J.A.L."/>
        </authorList>
    </citation>
    <scope>NUCLEOTIDE SEQUENCE [LARGE SCALE GENOMIC DNA]</scope>
    <source>
        <strain evidence="1 2">Bp0003</strain>
    </source>
</reference>
<evidence type="ECO:0000313" key="1">
    <source>
        <dbReference type="EMBL" id="TGO28300.1"/>
    </source>
</evidence>
<dbReference type="AlphaFoldDB" id="A0A4Z1FYD4"/>
<name>A0A4Z1FYD4_9HELO</name>
<organism evidence="1 2">
    <name type="scientific">Botrytis paeoniae</name>
    <dbReference type="NCBI Taxonomy" id="278948"/>
    <lineage>
        <taxon>Eukaryota</taxon>
        <taxon>Fungi</taxon>
        <taxon>Dikarya</taxon>
        <taxon>Ascomycota</taxon>
        <taxon>Pezizomycotina</taxon>
        <taxon>Leotiomycetes</taxon>
        <taxon>Helotiales</taxon>
        <taxon>Sclerotiniaceae</taxon>
        <taxon>Botrytis</taxon>
    </lineage>
</organism>
<evidence type="ECO:0000313" key="2">
    <source>
        <dbReference type="Proteomes" id="UP000297910"/>
    </source>
</evidence>
<comment type="caution">
    <text evidence="1">The sequence shown here is derived from an EMBL/GenBank/DDBJ whole genome shotgun (WGS) entry which is preliminary data.</text>
</comment>
<keyword evidence="2" id="KW-1185">Reference proteome</keyword>
<proteinExistence type="predicted"/>
<sequence length="67" mass="7549">MTKTIVRIPSTDMQNSDLSEDVSEDVSKLLFVLHPPVPVHMANLGMLPEDINRFRNNSLGTIPHLYC</sequence>
<accession>A0A4Z1FYD4</accession>